<dbReference type="CDD" id="cd04301">
    <property type="entry name" value="NAT_SF"/>
    <property type="match status" value="1"/>
</dbReference>
<dbReference type="Proteomes" id="UP000192761">
    <property type="component" value="Unassembled WGS sequence"/>
</dbReference>
<dbReference type="STRING" id="1121001.SAMN02745857_00870"/>
<dbReference type="SUPFAM" id="SSF55729">
    <property type="entry name" value="Acyl-CoA N-acyltransferases (Nat)"/>
    <property type="match status" value="1"/>
</dbReference>
<evidence type="ECO:0000256" key="1">
    <source>
        <dbReference type="ARBA" id="ARBA00022679"/>
    </source>
</evidence>
<organism evidence="4 5">
    <name type="scientific">Andreprevotia lacus DSM 23236</name>
    <dbReference type="NCBI Taxonomy" id="1121001"/>
    <lineage>
        <taxon>Bacteria</taxon>
        <taxon>Pseudomonadati</taxon>
        <taxon>Pseudomonadota</taxon>
        <taxon>Betaproteobacteria</taxon>
        <taxon>Neisseriales</taxon>
        <taxon>Chitinibacteraceae</taxon>
        <taxon>Andreprevotia</taxon>
    </lineage>
</organism>
<dbReference type="Gene3D" id="3.40.630.30">
    <property type="match status" value="1"/>
</dbReference>
<accession>A0A1W1X8H9</accession>
<reference evidence="4 5" key="1">
    <citation type="submission" date="2017-04" db="EMBL/GenBank/DDBJ databases">
        <authorList>
            <person name="Afonso C.L."/>
            <person name="Miller P.J."/>
            <person name="Scott M.A."/>
            <person name="Spackman E."/>
            <person name="Goraichik I."/>
            <person name="Dimitrov K.M."/>
            <person name="Suarez D.L."/>
            <person name="Swayne D.E."/>
        </authorList>
    </citation>
    <scope>NUCLEOTIDE SEQUENCE [LARGE SCALE GENOMIC DNA]</scope>
    <source>
        <strain evidence="4 5">DSM 23236</strain>
    </source>
</reference>
<dbReference type="PANTHER" id="PTHR43877:SF2">
    <property type="entry name" value="AMINOALKYLPHOSPHONATE N-ACETYLTRANSFERASE-RELATED"/>
    <property type="match status" value="1"/>
</dbReference>
<evidence type="ECO:0000313" key="5">
    <source>
        <dbReference type="Proteomes" id="UP000192761"/>
    </source>
</evidence>
<gene>
    <name evidence="4" type="ORF">SAMN02745857_00870</name>
</gene>
<dbReference type="InterPro" id="IPR050832">
    <property type="entry name" value="Bact_Acetyltransf"/>
</dbReference>
<name>A0A1W1X8H9_9NEIS</name>
<sequence>MPQHLADLAADPRTCLLVAEQAGAVVGSVLINLCADVMYRGQPFAVLENIIVSAAVRGRGVGVALLAVAERHCRDADCSKIMLSSSASRVDAHRFFSRAGFNGDAKRGFVKYRRHFGE</sequence>
<dbReference type="AlphaFoldDB" id="A0A1W1X8H9"/>
<evidence type="ECO:0000256" key="2">
    <source>
        <dbReference type="ARBA" id="ARBA00023315"/>
    </source>
</evidence>
<keyword evidence="5" id="KW-1185">Reference proteome</keyword>
<dbReference type="InterPro" id="IPR016181">
    <property type="entry name" value="Acyl_CoA_acyltransferase"/>
</dbReference>
<feature type="domain" description="N-acetyltransferase" evidence="3">
    <location>
        <begin position="1"/>
        <end position="118"/>
    </location>
</feature>
<keyword evidence="2" id="KW-0012">Acyltransferase</keyword>
<dbReference type="InterPro" id="IPR000182">
    <property type="entry name" value="GNAT_dom"/>
</dbReference>
<dbReference type="RefSeq" id="WP_217806984.1">
    <property type="nucleotide sequence ID" value="NZ_FWXD01000004.1"/>
</dbReference>
<dbReference type="Pfam" id="PF00583">
    <property type="entry name" value="Acetyltransf_1"/>
    <property type="match status" value="1"/>
</dbReference>
<proteinExistence type="predicted"/>
<keyword evidence="1 4" id="KW-0808">Transferase</keyword>
<evidence type="ECO:0000313" key="4">
    <source>
        <dbReference type="EMBL" id="SMC20219.1"/>
    </source>
</evidence>
<dbReference type="PANTHER" id="PTHR43877">
    <property type="entry name" value="AMINOALKYLPHOSPHONATE N-ACETYLTRANSFERASE-RELATED-RELATED"/>
    <property type="match status" value="1"/>
</dbReference>
<evidence type="ECO:0000259" key="3">
    <source>
        <dbReference type="PROSITE" id="PS51186"/>
    </source>
</evidence>
<dbReference type="PROSITE" id="PS51186">
    <property type="entry name" value="GNAT"/>
    <property type="match status" value="1"/>
</dbReference>
<dbReference type="GO" id="GO:0016747">
    <property type="term" value="F:acyltransferase activity, transferring groups other than amino-acyl groups"/>
    <property type="evidence" value="ECO:0007669"/>
    <property type="project" value="InterPro"/>
</dbReference>
<protein>
    <submittedName>
        <fullName evidence="4">Acetyltransferase (GNAT) family protein</fullName>
    </submittedName>
</protein>
<dbReference type="EMBL" id="FWXD01000004">
    <property type="protein sequence ID" value="SMC20219.1"/>
    <property type="molecule type" value="Genomic_DNA"/>
</dbReference>